<dbReference type="Proteomes" id="UP000198324">
    <property type="component" value="Unassembled WGS sequence"/>
</dbReference>
<keyword evidence="2" id="KW-0408">Iron</keyword>
<feature type="domain" description="4Fe-4S ferredoxin-type" evidence="5">
    <location>
        <begin position="403"/>
        <end position="423"/>
    </location>
</feature>
<keyword evidence="3" id="KW-0411">Iron-sulfur</keyword>
<feature type="transmembrane region" description="Helical" evidence="4">
    <location>
        <begin position="315"/>
        <end position="336"/>
    </location>
</feature>
<keyword evidence="1" id="KW-0479">Metal-binding</keyword>
<feature type="transmembrane region" description="Helical" evidence="4">
    <location>
        <begin position="90"/>
        <end position="110"/>
    </location>
</feature>
<protein>
    <submittedName>
        <fullName evidence="6">4Fe-4S binding domain-containing protein</fullName>
    </submittedName>
</protein>
<dbReference type="EMBL" id="FZOC01000007">
    <property type="protein sequence ID" value="SNS15258.1"/>
    <property type="molecule type" value="Genomic_DNA"/>
</dbReference>
<feature type="transmembrane region" description="Helical" evidence="4">
    <location>
        <begin position="246"/>
        <end position="268"/>
    </location>
</feature>
<dbReference type="Pfam" id="PF12801">
    <property type="entry name" value="Fer4_5"/>
    <property type="match status" value="2"/>
</dbReference>
<dbReference type="RefSeq" id="WP_235641615.1">
    <property type="nucleotide sequence ID" value="NZ_FZOC01000007.1"/>
</dbReference>
<dbReference type="GO" id="GO:0046872">
    <property type="term" value="F:metal ion binding"/>
    <property type="evidence" value="ECO:0007669"/>
    <property type="project" value="UniProtKB-KW"/>
</dbReference>
<feature type="transmembrane region" description="Helical" evidence="4">
    <location>
        <begin position="342"/>
        <end position="360"/>
    </location>
</feature>
<evidence type="ECO:0000256" key="2">
    <source>
        <dbReference type="ARBA" id="ARBA00023004"/>
    </source>
</evidence>
<dbReference type="PROSITE" id="PS00198">
    <property type="entry name" value="4FE4S_FER_1"/>
    <property type="match status" value="1"/>
</dbReference>
<keyword evidence="4" id="KW-0472">Membrane</keyword>
<evidence type="ECO:0000313" key="6">
    <source>
        <dbReference type="EMBL" id="SNS15258.1"/>
    </source>
</evidence>
<keyword evidence="4" id="KW-1133">Transmembrane helix</keyword>
<dbReference type="InterPro" id="IPR017896">
    <property type="entry name" value="4Fe4S_Fe-S-bd"/>
</dbReference>
<dbReference type="Gene3D" id="3.30.70.20">
    <property type="match status" value="1"/>
</dbReference>
<feature type="transmembrane region" description="Helical" evidence="4">
    <location>
        <begin position="195"/>
        <end position="214"/>
    </location>
</feature>
<evidence type="ECO:0000256" key="1">
    <source>
        <dbReference type="ARBA" id="ARBA00022723"/>
    </source>
</evidence>
<gene>
    <name evidence="6" type="ORF">SAMN04488503_2956</name>
</gene>
<evidence type="ECO:0000313" key="7">
    <source>
        <dbReference type="Proteomes" id="UP000198324"/>
    </source>
</evidence>
<evidence type="ECO:0000256" key="4">
    <source>
        <dbReference type="SAM" id="Phobius"/>
    </source>
</evidence>
<feature type="transmembrane region" description="Helical" evidence="4">
    <location>
        <begin position="52"/>
        <end position="70"/>
    </location>
</feature>
<dbReference type="SUPFAM" id="SSF54862">
    <property type="entry name" value="4Fe-4S ferredoxins"/>
    <property type="match status" value="1"/>
</dbReference>
<dbReference type="AlphaFoldDB" id="A0A239C6G6"/>
<feature type="transmembrane region" description="Helical" evidence="4">
    <location>
        <begin position="155"/>
        <end position="175"/>
    </location>
</feature>
<feature type="transmembrane region" description="Helical" evidence="4">
    <location>
        <begin position="288"/>
        <end position="308"/>
    </location>
</feature>
<dbReference type="PROSITE" id="PS51379">
    <property type="entry name" value="4FE4S_FER_2"/>
    <property type="match status" value="2"/>
</dbReference>
<proteinExistence type="predicted"/>
<organism evidence="6 7">
    <name type="scientific">Humidesulfovibrio mexicanus</name>
    <dbReference type="NCBI Taxonomy" id="147047"/>
    <lineage>
        <taxon>Bacteria</taxon>
        <taxon>Pseudomonadati</taxon>
        <taxon>Thermodesulfobacteriota</taxon>
        <taxon>Desulfovibrionia</taxon>
        <taxon>Desulfovibrionales</taxon>
        <taxon>Desulfovibrionaceae</taxon>
        <taxon>Humidesulfovibrio</taxon>
    </lineage>
</organism>
<evidence type="ECO:0000259" key="5">
    <source>
        <dbReference type="PROSITE" id="PS51379"/>
    </source>
</evidence>
<feature type="domain" description="4Fe-4S ferredoxin-type" evidence="5">
    <location>
        <begin position="365"/>
        <end position="394"/>
    </location>
</feature>
<name>A0A239C6G6_9BACT</name>
<keyword evidence="4" id="KW-0812">Transmembrane</keyword>
<dbReference type="GO" id="GO:0051536">
    <property type="term" value="F:iron-sulfur cluster binding"/>
    <property type="evidence" value="ECO:0007669"/>
    <property type="project" value="UniProtKB-KW"/>
</dbReference>
<keyword evidence="7" id="KW-1185">Reference proteome</keyword>
<evidence type="ECO:0000256" key="3">
    <source>
        <dbReference type="ARBA" id="ARBA00023014"/>
    </source>
</evidence>
<sequence>MTHLSAKPSPMTPAALVALALLLLAAHALRRGDWSLCAALAALPLLLLSRQGWTRLVVSAVLLLGAAQWLAAGTQFAQVRLALGEPWLRLALILGSVAAVSLGCGLWLLGARARALFPRGAAMELPQAAAFLLTAGLLALARGKASVPVLLADRLLPGSGWLAVLALALYAAWLAGRFTHPDHGPGEHRRLRPRIWALFSAVFFLQLALGLSGLTELLMTGRLHLPVPALIAAGPLFRGEGLFMPVLFASTVLLVGPAWCSHLCYIGAWDDQCSRARGAARPLVLSRAWTVGGRLAALALTCGAALGLRLSGAPASLAAGLAAAFGLAGVGVMLAASRRAGAMVHCTAFCPIGLLGNLLGRLTPWRMSIRLQTCTRCGACALACRYSALSPEDIASGRPGLSCTLCGDCVAACPHDSMGYRFPFLSPAAARAVFLTLVAALHAVFLGVARI</sequence>
<feature type="transmembrane region" description="Helical" evidence="4">
    <location>
        <begin position="125"/>
        <end position="143"/>
    </location>
</feature>
<dbReference type="InterPro" id="IPR017900">
    <property type="entry name" value="4Fe4S_Fe_S_CS"/>
</dbReference>
<reference evidence="6 7" key="1">
    <citation type="submission" date="2017-06" db="EMBL/GenBank/DDBJ databases">
        <authorList>
            <person name="Kim H.J."/>
            <person name="Triplett B.A."/>
        </authorList>
    </citation>
    <scope>NUCLEOTIDE SEQUENCE [LARGE SCALE GENOMIC DNA]</scope>
    <source>
        <strain evidence="6 7">DSM 13116</strain>
    </source>
</reference>
<feature type="transmembrane region" description="Helical" evidence="4">
    <location>
        <begin position="428"/>
        <end position="449"/>
    </location>
</feature>
<accession>A0A239C6G6</accession>